<evidence type="ECO:0000256" key="6">
    <source>
        <dbReference type="ARBA" id="ARBA00023136"/>
    </source>
</evidence>
<dbReference type="InterPro" id="IPR036640">
    <property type="entry name" value="ABC1_TM_sf"/>
</dbReference>
<feature type="transmembrane region" description="Helical" evidence="7">
    <location>
        <begin position="133"/>
        <end position="151"/>
    </location>
</feature>
<keyword evidence="11" id="KW-1185">Reference proteome</keyword>
<dbReference type="PANTHER" id="PTHR43394">
    <property type="entry name" value="ATP-DEPENDENT PERMEASE MDL1, MITOCHONDRIAL"/>
    <property type="match status" value="1"/>
</dbReference>
<proteinExistence type="predicted"/>
<keyword evidence="6 7" id="KW-0472">Membrane</keyword>
<evidence type="ECO:0000256" key="2">
    <source>
        <dbReference type="ARBA" id="ARBA00022692"/>
    </source>
</evidence>
<feature type="transmembrane region" description="Helical" evidence="7">
    <location>
        <begin position="278"/>
        <end position="296"/>
    </location>
</feature>
<feature type="domain" description="ABC transmembrane type-1" evidence="9">
    <location>
        <begin position="16"/>
        <end position="298"/>
    </location>
</feature>
<dbReference type="SUPFAM" id="SSF90123">
    <property type="entry name" value="ABC transporter transmembrane region"/>
    <property type="match status" value="1"/>
</dbReference>
<evidence type="ECO:0000256" key="7">
    <source>
        <dbReference type="SAM" id="Phobius"/>
    </source>
</evidence>
<evidence type="ECO:0000259" key="9">
    <source>
        <dbReference type="PROSITE" id="PS50929"/>
    </source>
</evidence>
<protein>
    <submittedName>
        <fullName evidence="10">ABC transporter ATP-binding protein/permease</fullName>
    </submittedName>
</protein>
<dbReference type="Pfam" id="PF00664">
    <property type="entry name" value="ABC_membrane"/>
    <property type="match status" value="1"/>
</dbReference>
<dbReference type="InterPro" id="IPR003593">
    <property type="entry name" value="AAA+_ATPase"/>
</dbReference>
<dbReference type="InterPro" id="IPR011527">
    <property type="entry name" value="ABC1_TM_dom"/>
</dbReference>
<keyword evidence="2 7" id="KW-0812">Transmembrane</keyword>
<feature type="transmembrane region" description="Helical" evidence="7">
    <location>
        <begin position="55"/>
        <end position="81"/>
    </location>
</feature>
<evidence type="ECO:0000256" key="5">
    <source>
        <dbReference type="ARBA" id="ARBA00022989"/>
    </source>
</evidence>
<dbReference type="Proteomes" id="UP001056500">
    <property type="component" value="Chromosome"/>
</dbReference>
<dbReference type="SUPFAM" id="SSF52540">
    <property type="entry name" value="P-loop containing nucleoside triphosphate hydrolases"/>
    <property type="match status" value="1"/>
</dbReference>
<comment type="subcellular location">
    <subcellularLocation>
        <location evidence="1">Cell membrane</location>
        <topology evidence="1">Multi-pass membrane protein</topology>
    </subcellularLocation>
</comment>
<dbReference type="InterPro" id="IPR003439">
    <property type="entry name" value="ABC_transporter-like_ATP-bd"/>
</dbReference>
<dbReference type="InterPro" id="IPR039421">
    <property type="entry name" value="Type_1_exporter"/>
</dbReference>
<evidence type="ECO:0000313" key="10">
    <source>
        <dbReference type="EMBL" id="USG65859.1"/>
    </source>
</evidence>
<dbReference type="SMART" id="SM00382">
    <property type="entry name" value="AAA"/>
    <property type="match status" value="1"/>
</dbReference>
<dbReference type="InterPro" id="IPR017871">
    <property type="entry name" value="ABC_transporter-like_CS"/>
</dbReference>
<dbReference type="PROSITE" id="PS00211">
    <property type="entry name" value="ABC_TRANSPORTER_1"/>
    <property type="match status" value="1"/>
</dbReference>
<dbReference type="PROSITE" id="PS50893">
    <property type="entry name" value="ABC_TRANSPORTER_2"/>
    <property type="match status" value="1"/>
</dbReference>
<feature type="transmembrane region" description="Helical" evidence="7">
    <location>
        <begin position="157"/>
        <end position="178"/>
    </location>
</feature>
<feature type="domain" description="ABC transporter" evidence="8">
    <location>
        <begin position="332"/>
        <end position="568"/>
    </location>
</feature>
<dbReference type="InterPro" id="IPR027417">
    <property type="entry name" value="P-loop_NTPase"/>
</dbReference>
<organism evidence="10 11">
    <name type="scientific">Brevibacillus ruminantium</name>
    <dbReference type="NCBI Taxonomy" id="2950604"/>
    <lineage>
        <taxon>Bacteria</taxon>
        <taxon>Bacillati</taxon>
        <taxon>Bacillota</taxon>
        <taxon>Bacilli</taxon>
        <taxon>Bacillales</taxon>
        <taxon>Paenibacillaceae</taxon>
        <taxon>Brevibacillus</taxon>
    </lineage>
</organism>
<accession>A0ABY4WG67</accession>
<dbReference type="Gene3D" id="3.40.50.300">
    <property type="entry name" value="P-loop containing nucleotide triphosphate hydrolases"/>
    <property type="match status" value="1"/>
</dbReference>
<dbReference type="RefSeq" id="WP_251872945.1">
    <property type="nucleotide sequence ID" value="NZ_CP098755.1"/>
</dbReference>
<evidence type="ECO:0000313" key="11">
    <source>
        <dbReference type="Proteomes" id="UP001056500"/>
    </source>
</evidence>
<dbReference type="PROSITE" id="PS50929">
    <property type="entry name" value="ABC_TM1F"/>
    <property type="match status" value="1"/>
</dbReference>
<sequence>MWKLLIYLKRYWRAVVAAPLFMLLEVCMDLLQPLFMAQIINEGVMAGDLELIQKTGGIMLGVALIGLLGGIGCTIFSSYAAQGFGADLRYSLFQKVQTFSFGNLDRIQTGSLITRLTNDVGQLQTLVQMTLRILVRAPLMVLGSLVMAIRISPLLALILAVMMPLLVVFMTILMRMAFRLYSKVQAKLDDVNNVVQENLTGIRVIKAFVRSAFEINRFEKANEAYRKTALKAARTIALNMPVMMFILNMSIVAVLWFGGARVGNQTMNIGELIAFINYVTQVLFSLLLIGMMMPFVSRAKSSAERINEVMELQPEIVDPERAKTGVLHSGEVEFEDVSFSYEGNIASSVIRNISFTAQSGQTVAILGATGSGKTSLVSLIPRLYDVTQGSVRIDGVDVRDMQLHDLRSRIGMVLQQPTLFSGSIRDNICFGKPDATEEEIVAAAKAADAHTFIMGLPDGYDSIIGQRGVTLSGGQKQRLSIARALLVRPAILILDDSTSAVDFRTEARIQKALKELMGTCTSFIIAQRISSVRGADHILVLEDGELVAQGTHEQLLHTSRIYQEIYQSQRGREESLHG</sequence>
<keyword evidence="4 10" id="KW-0067">ATP-binding</keyword>
<evidence type="ECO:0000256" key="3">
    <source>
        <dbReference type="ARBA" id="ARBA00022741"/>
    </source>
</evidence>
<evidence type="ECO:0000259" key="8">
    <source>
        <dbReference type="PROSITE" id="PS50893"/>
    </source>
</evidence>
<evidence type="ECO:0000256" key="4">
    <source>
        <dbReference type="ARBA" id="ARBA00022840"/>
    </source>
</evidence>
<feature type="transmembrane region" description="Helical" evidence="7">
    <location>
        <begin position="12"/>
        <end position="35"/>
    </location>
</feature>
<feature type="transmembrane region" description="Helical" evidence="7">
    <location>
        <begin position="236"/>
        <end position="258"/>
    </location>
</feature>
<dbReference type="PANTHER" id="PTHR43394:SF1">
    <property type="entry name" value="ATP-BINDING CASSETTE SUB-FAMILY B MEMBER 10, MITOCHONDRIAL"/>
    <property type="match status" value="1"/>
</dbReference>
<keyword evidence="3" id="KW-0547">Nucleotide-binding</keyword>
<gene>
    <name evidence="10" type="ORF">NDK47_00425</name>
</gene>
<keyword evidence="5 7" id="KW-1133">Transmembrane helix</keyword>
<name>A0ABY4WG67_9BACL</name>
<dbReference type="EMBL" id="CP098755">
    <property type="protein sequence ID" value="USG65859.1"/>
    <property type="molecule type" value="Genomic_DNA"/>
</dbReference>
<dbReference type="Gene3D" id="1.20.1560.10">
    <property type="entry name" value="ABC transporter type 1, transmembrane domain"/>
    <property type="match status" value="1"/>
</dbReference>
<dbReference type="Pfam" id="PF00005">
    <property type="entry name" value="ABC_tran"/>
    <property type="match status" value="1"/>
</dbReference>
<dbReference type="GO" id="GO:0005524">
    <property type="term" value="F:ATP binding"/>
    <property type="evidence" value="ECO:0007669"/>
    <property type="project" value="UniProtKB-KW"/>
</dbReference>
<dbReference type="CDD" id="cd18548">
    <property type="entry name" value="ABC_6TM_Tm287_like"/>
    <property type="match status" value="1"/>
</dbReference>
<reference evidence="10" key="1">
    <citation type="submission" date="2022-06" db="EMBL/GenBank/DDBJ databases">
        <title>Genome sequencing of Brevibacillus sp. BB3-R1.</title>
        <authorList>
            <person name="Heo J."/>
            <person name="Lee D."/>
            <person name="Won M."/>
            <person name="Han B.-H."/>
            <person name="Hong S.-B."/>
            <person name="Kwon S.-W."/>
        </authorList>
    </citation>
    <scope>NUCLEOTIDE SEQUENCE</scope>
    <source>
        <strain evidence="10">BB3-R1</strain>
    </source>
</reference>
<evidence type="ECO:0000256" key="1">
    <source>
        <dbReference type="ARBA" id="ARBA00004651"/>
    </source>
</evidence>